<feature type="signal peptide" evidence="2">
    <location>
        <begin position="1"/>
        <end position="27"/>
    </location>
</feature>
<keyword evidence="2" id="KW-0732">Signal</keyword>
<proteinExistence type="predicted"/>
<protein>
    <submittedName>
        <fullName evidence="3">Uncharacterized protein</fullName>
    </submittedName>
</protein>
<gene>
    <name evidence="3" type="primary">Dmoj\GI26658</name>
    <name evidence="3" type="ORF">Dmoj_GI26658</name>
</gene>
<dbReference type="EMBL" id="CH933808">
    <property type="protein sequence ID" value="KRG05207.1"/>
    <property type="molecule type" value="Genomic_DNA"/>
</dbReference>
<organism evidence="3 4">
    <name type="scientific">Drosophila mojavensis</name>
    <name type="common">Fruit fly</name>
    <dbReference type="NCBI Taxonomy" id="7230"/>
    <lineage>
        <taxon>Eukaryota</taxon>
        <taxon>Metazoa</taxon>
        <taxon>Ecdysozoa</taxon>
        <taxon>Arthropoda</taxon>
        <taxon>Hexapoda</taxon>
        <taxon>Insecta</taxon>
        <taxon>Pterygota</taxon>
        <taxon>Neoptera</taxon>
        <taxon>Endopterygota</taxon>
        <taxon>Diptera</taxon>
        <taxon>Brachycera</taxon>
        <taxon>Muscomorpha</taxon>
        <taxon>Ephydroidea</taxon>
        <taxon>Drosophilidae</taxon>
        <taxon>Drosophila</taxon>
    </lineage>
</organism>
<sequence length="194" mass="21696">MTLQFKLNSICLLWLLIQVHVQVQVQAQDIPVEFPEDFPTTTVEAVTELAETTTTATEPAPTTTDKPTMPTTTTEAPTEATTIPSTEPGPDTTTPTYPIYTPPTYVPHHPSRPTYVPQFPPWLWDSHESGGGLKCYLKEQAENKYVRWSCGLTSWKPITSCYRCCYYGYSGYAGCSKLNEGRCSSISYSSWSIY</sequence>
<accession>A0A0Q9XLJ4</accession>
<dbReference type="AlphaFoldDB" id="A0A0Q9XLJ4"/>
<dbReference type="KEGG" id="dmo:Dmoj_GI26658"/>
<feature type="region of interest" description="Disordered" evidence="1">
    <location>
        <begin position="51"/>
        <end position="93"/>
    </location>
</feature>
<feature type="chain" id="PRO_5006388082" evidence="2">
    <location>
        <begin position="28"/>
        <end position="194"/>
    </location>
</feature>
<keyword evidence="4" id="KW-1185">Reference proteome</keyword>
<dbReference type="InParanoid" id="A0A0Q9XLJ4"/>
<evidence type="ECO:0000256" key="1">
    <source>
        <dbReference type="SAM" id="MobiDB-lite"/>
    </source>
</evidence>
<dbReference type="OrthoDB" id="10527001at2759"/>
<reference evidence="3 4" key="1">
    <citation type="journal article" date="2007" name="Nature">
        <title>Evolution of genes and genomes on the Drosophila phylogeny.</title>
        <authorList>
            <consortium name="Drosophila 12 Genomes Consortium"/>
            <person name="Clark A.G."/>
            <person name="Eisen M.B."/>
            <person name="Smith D.R."/>
            <person name="Bergman C.M."/>
            <person name="Oliver B."/>
            <person name="Markow T.A."/>
            <person name="Kaufman T.C."/>
            <person name="Kellis M."/>
            <person name="Gelbart W."/>
            <person name="Iyer V.N."/>
            <person name="Pollard D.A."/>
            <person name="Sackton T.B."/>
            <person name="Larracuente A.M."/>
            <person name="Singh N.D."/>
            <person name="Abad J.P."/>
            <person name="Abt D.N."/>
            <person name="Adryan B."/>
            <person name="Aguade M."/>
            <person name="Akashi H."/>
            <person name="Anderson W.W."/>
            <person name="Aquadro C.F."/>
            <person name="Ardell D.H."/>
            <person name="Arguello R."/>
            <person name="Artieri C.G."/>
            <person name="Barbash D.A."/>
            <person name="Barker D."/>
            <person name="Barsanti P."/>
            <person name="Batterham P."/>
            <person name="Batzoglou S."/>
            <person name="Begun D."/>
            <person name="Bhutkar A."/>
            <person name="Blanco E."/>
            <person name="Bosak S.A."/>
            <person name="Bradley R.K."/>
            <person name="Brand A.D."/>
            <person name="Brent M.R."/>
            <person name="Brooks A.N."/>
            <person name="Brown R.H."/>
            <person name="Butlin R.K."/>
            <person name="Caggese C."/>
            <person name="Calvi B.R."/>
            <person name="Bernardo de Carvalho A."/>
            <person name="Caspi A."/>
            <person name="Castrezana S."/>
            <person name="Celniker S.E."/>
            <person name="Chang J.L."/>
            <person name="Chapple C."/>
            <person name="Chatterji S."/>
            <person name="Chinwalla A."/>
            <person name="Civetta A."/>
            <person name="Clifton S.W."/>
            <person name="Comeron J.M."/>
            <person name="Costello J.C."/>
            <person name="Coyne J.A."/>
            <person name="Daub J."/>
            <person name="David R.G."/>
            <person name="Delcher A.L."/>
            <person name="Delehaunty K."/>
            <person name="Do C.B."/>
            <person name="Ebling H."/>
            <person name="Edwards K."/>
            <person name="Eickbush T."/>
            <person name="Evans J.D."/>
            <person name="Filipski A."/>
            <person name="Findeiss S."/>
            <person name="Freyhult E."/>
            <person name="Fulton L."/>
            <person name="Fulton R."/>
            <person name="Garcia A.C."/>
            <person name="Gardiner A."/>
            <person name="Garfield D.A."/>
            <person name="Garvin B.E."/>
            <person name="Gibson G."/>
            <person name="Gilbert D."/>
            <person name="Gnerre S."/>
            <person name="Godfrey J."/>
            <person name="Good R."/>
            <person name="Gotea V."/>
            <person name="Gravely B."/>
            <person name="Greenberg A.J."/>
            <person name="Griffiths-Jones S."/>
            <person name="Gross S."/>
            <person name="Guigo R."/>
            <person name="Gustafson E.A."/>
            <person name="Haerty W."/>
            <person name="Hahn M.W."/>
            <person name="Halligan D.L."/>
            <person name="Halpern A.L."/>
            <person name="Halter G.M."/>
            <person name="Han M.V."/>
            <person name="Heger A."/>
            <person name="Hillier L."/>
            <person name="Hinrichs A.S."/>
            <person name="Holmes I."/>
            <person name="Hoskins R.A."/>
            <person name="Hubisz M.J."/>
            <person name="Hultmark D."/>
            <person name="Huntley M.A."/>
            <person name="Jaffe D.B."/>
            <person name="Jagadeeshan S."/>
            <person name="Jeck W.R."/>
            <person name="Johnson J."/>
            <person name="Jones C.D."/>
            <person name="Jordan W.C."/>
            <person name="Karpen G.H."/>
            <person name="Kataoka E."/>
            <person name="Keightley P.D."/>
            <person name="Kheradpour P."/>
            <person name="Kirkness E.F."/>
            <person name="Koerich L.B."/>
            <person name="Kristiansen K."/>
            <person name="Kudrna D."/>
            <person name="Kulathinal R.J."/>
            <person name="Kumar S."/>
            <person name="Kwok R."/>
            <person name="Lander E."/>
            <person name="Langley C.H."/>
            <person name="Lapoint R."/>
            <person name="Lazzaro B.P."/>
            <person name="Lee S.J."/>
            <person name="Levesque L."/>
            <person name="Li R."/>
            <person name="Lin C.F."/>
            <person name="Lin M.F."/>
            <person name="Lindblad-Toh K."/>
            <person name="Llopart A."/>
            <person name="Long M."/>
            <person name="Low L."/>
            <person name="Lozovsky E."/>
            <person name="Lu J."/>
            <person name="Luo M."/>
            <person name="Machado C.A."/>
            <person name="Makalowski W."/>
            <person name="Marzo M."/>
            <person name="Matsuda M."/>
            <person name="Matzkin L."/>
            <person name="McAllister B."/>
            <person name="McBride C.S."/>
            <person name="McKernan B."/>
            <person name="McKernan K."/>
            <person name="Mendez-Lago M."/>
            <person name="Minx P."/>
            <person name="Mollenhauer M.U."/>
            <person name="Montooth K."/>
            <person name="Mount S.M."/>
            <person name="Mu X."/>
            <person name="Myers E."/>
            <person name="Negre B."/>
            <person name="Newfeld S."/>
            <person name="Nielsen R."/>
            <person name="Noor M.A."/>
            <person name="O'Grady P."/>
            <person name="Pachter L."/>
            <person name="Papaceit M."/>
            <person name="Parisi M.J."/>
            <person name="Parisi M."/>
            <person name="Parts L."/>
            <person name="Pedersen J.S."/>
            <person name="Pesole G."/>
            <person name="Phillippy A.M."/>
            <person name="Ponting C.P."/>
            <person name="Pop M."/>
            <person name="Porcelli D."/>
            <person name="Powell J.R."/>
            <person name="Prohaska S."/>
            <person name="Pruitt K."/>
            <person name="Puig M."/>
            <person name="Quesneville H."/>
            <person name="Ram K.R."/>
            <person name="Rand D."/>
            <person name="Rasmussen M.D."/>
            <person name="Reed L.K."/>
            <person name="Reenan R."/>
            <person name="Reily A."/>
            <person name="Remington K.A."/>
            <person name="Rieger T.T."/>
            <person name="Ritchie M.G."/>
            <person name="Robin C."/>
            <person name="Rogers Y.H."/>
            <person name="Rohde C."/>
            <person name="Rozas J."/>
            <person name="Rubenfield M.J."/>
            <person name="Ruiz A."/>
            <person name="Russo S."/>
            <person name="Salzberg S.L."/>
            <person name="Sanchez-Gracia A."/>
            <person name="Saranga D.J."/>
            <person name="Sato H."/>
            <person name="Schaeffer S.W."/>
            <person name="Schatz M.C."/>
            <person name="Schlenke T."/>
            <person name="Schwartz R."/>
            <person name="Segarra C."/>
            <person name="Singh R.S."/>
            <person name="Sirot L."/>
            <person name="Sirota M."/>
            <person name="Sisneros N.B."/>
            <person name="Smith C.D."/>
            <person name="Smith T.F."/>
            <person name="Spieth J."/>
            <person name="Stage D.E."/>
            <person name="Stark A."/>
            <person name="Stephan W."/>
            <person name="Strausberg R.L."/>
            <person name="Strempel S."/>
            <person name="Sturgill D."/>
            <person name="Sutton G."/>
            <person name="Sutton G.G."/>
            <person name="Tao W."/>
            <person name="Teichmann S."/>
            <person name="Tobari Y.N."/>
            <person name="Tomimura Y."/>
            <person name="Tsolas J.M."/>
            <person name="Valente V.L."/>
            <person name="Venter E."/>
            <person name="Venter J.C."/>
            <person name="Vicario S."/>
            <person name="Vieira F.G."/>
            <person name="Vilella A.J."/>
            <person name="Villasante A."/>
            <person name="Walenz B."/>
            <person name="Wang J."/>
            <person name="Wasserman M."/>
            <person name="Watts T."/>
            <person name="Wilson D."/>
            <person name="Wilson R.K."/>
            <person name="Wing R.A."/>
            <person name="Wolfner M.F."/>
            <person name="Wong A."/>
            <person name="Wong G.K."/>
            <person name="Wu C.I."/>
            <person name="Wu G."/>
            <person name="Yamamoto D."/>
            <person name="Yang H.P."/>
            <person name="Yang S.P."/>
            <person name="Yorke J.A."/>
            <person name="Yoshida K."/>
            <person name="Zdobnov E."/>
            <person name="Zhang P."/>
            <person name="Zhang Y."/>
            <person name="Zimin A.V."/>
            <person name="Baldwin J."/>
            <person name="Abdouelleil A."/>
            <person name="Abdulkadir J."/>
            <person name="Abebe A."/>
            <person name="Abera B."/>
            <person name="Abreu J."/>
            <person name="Acer S.C."/>
            <person name="Aftuck L."/>
            <person name="Alexander A."/>
            <person name="An P."/>
            <person name="Anderson E."/>
            <person name="Anderson S."/>
            <person name="Arachi H."/>
            <person name="Azer M."/>
            <person name="Bachantsang P."/>
            <person name="Barry A."/>
            <person name="Bayul T."/>
            <person name="Berlin A."/>
            <person name="Bessette D."/>
            <person name="Bloom T."/>
            <person name="Blye J."/>
            <person name="Boguslavskiy L."/>
            <person name="Bonnet C."/>
            <person name="Boukhgalter B."/>
            <person name="Bourzgui I."/>
            <person name="Brown A."/>
            <person name="Cahill P."/>
            <person name="Channer S."/>
            <person name="Cheshatsang Y."/>
            <person name="Chuda L."/>
            <person name="Citroen M."/>
            <person name="Collymore A."/>
            <person name="Cooke P."/>
            <person name="Costello M."/>
            <person name="D'Aco K."/>
            <person name="Daza R."/>
            <person name="De Haan G."/>
            <person name="DeGray S."/>
            <person name="DeMaso C."/>
            <person name="Dhargay N."/>
            <person name="Dooley K."/>
            <person name="Dooley E."/>
            <person name="Doricent M."/>
            <person name="Dorje P."/>
            <person name="Dorjee K."/>
            <person name="Dupes A."/>
            <person name="Elong R."/>
            <person name="Falk J."/>
            <person name="Farina A."/>
            <person name="Faro S."/>
            <person name="Ferguson D."/>
            <person name="Fisher S."/>
            <person name="Foley C.D."/>
            <person name="Franke A."/>
            <person name="Friedrich D."/>
            <person name="Gadbois L."/>
            <person name="Gearin G."/>
            <person name="Gearin C.R."/>
            <person name="Giannoukos G."/>
            <person name="Goode T."/>
            <person name="Graham J."/>
            <person name="Grandbois E."/>
            <person name="Grewal S."/>
            <person name="Gyaltsen K."/>
            <person name="Hafez N."/>
            <person name="Hagos B."/>
            <person name="Hall J."/>
            <person name="Henson C."/>
            <person name="Hollinger A."/>
            <person name="Honan T."/>
            <person name="Huard M.D."/>
            <person name="Hughes L."/>
            <person name="Hurhula B."/>
            <person name="Husby M.E."/>
            <person name="Kamat A."/>
            <person name="Kanga B."/>
            <person name="Kashin S."/>
            <person name="Khazanovich D."/>
            <person name="Kisner P."/>
            <person name="Lance K."/>
            <person name="Lara M."/>
            <person name="Lee W."/>
            <person name="Lennon N."/>
            <person name="Letendre F."/>
            <person name="LeVine R."/>
            <person name="Lipovsky A."/>
            <person name="Liu X."/>
            <person name="Liu J."/>
            <person name="Liu S."/>
            <person name="Lokyitsang T."/>
            <person name="Lokyitsang Y."/>
            <person name="Lubonja R."/>
            <person name="Lui A."/>
            <person name="MacDonald P."/>
            <person name="Magnisalis V."/>
            <person name="Maru K."/>
            <person name="Matthews C."/>
            <person name="McCusker W."/>
            <person name="McDonough S."/>
            <person name="Mehta T."/>
            <person name="Meldrim J."/>
            <person name="Meneus L."/>
            <person name="Mihai O."/>
            <person name="Mihalev A."/>
            <person name="Mihova T."/>
            <person name="Mittelman R."/>
            <person name="Mlenga V."/>
            <person name="Montmayeur A."/>
            <person name="Mulrain L."/>
            <person name="Navidi A."/>
            <person name="Naylor J."/>
            <person name="Negash T."/>
            <person name="Nguyen T."/>
            <person name="Nguyen N."/>
            <person name="Nicol R."/>
            <person name="Norbu C."/>
            <person name="Norbu N."/>
            <person name="Novod N."/>
            <person name="O'Neill B."/>
            <person name="Osman S."/>
            <person name="Markiewicz E."/>
            <person name="Oyono O.L."/>
            <person name="Patti C."/>
            <person name="Phunkhang P."/>
            <person name="Pierre F."/>
            <person name="Priest M."/>
            <person name="Raghuraman S."/>
            <person name="Rege F."/>
            <person name="Reyes R."/>
            <person name="Rise C."/>
            <person name="Rogov P."/>
            <person name="Ross K."/>
            <person name="Ryan E."/>
            <person name="Settipalli S."/>
            <person name="Shea T."/>
            <person name="Sherpa N."/>
            <person name="Shi L."/>
            <person name="Shih D."/>
            <person name="Sparrow T."/>
            <person name="Spaulding J."/>
            <person name="Stalker J."/>
            <person name="Stange-Thomann N."/>
            <person name="Stavropoulos S."/>
            <person name="Stone C."/>
            <person name="Strader C."/>
            <person name="Tesfaye S."/>
            <person name="Thomson T."/>
            <person name="Thoulutsang Y."/>
            <person name="Thoulutsang D."/>
            <person name="Topham K."/>
            <person name="Topping I."/>
            <person name="Tsamla T."/>
            <person name="Vassiliev H."/>
            <person name="Vo A."/>
            <person name="Wangchuk T."/>
            <person name="Wangdi T."/>
            <person name="Weiand M."/>
            <person name="Wilkinson J."/>
            <person name="Wilson A."/>
            <person name="Yadav S."/>
            <person name="Young G."/>
            <person name="Yu Q."/>
            <person name="Zembek L."/>
            <person name="Zhong D."/>
            <person name="Zimmer A."/>
            <person name="Zwirko Z."/>
            <person name="Jaffe D.B."/>
            <person name="Alvarez P."/>
            <person name="Brockman W."/>
            <person name="Butler J."/>
            <person name="Chin C."/>
            <person name="Gnerre S."/>
            <person name="Grabherr M."/>
            <person name="Kleber M."/>
            <person name="Mauceli E."/>
            <person name="MacCallum I."/>
        </authorList>
    </citation>
    <scope>NUCLEOTIDE SEQUENCE [LARGE SCALE GENOMIC DNA]</scope>
    <source>
        <strain evidence="4">Tucson 15081-1352.22</strain>
    </source>
</reference>
<dbReference type="Proteomes" id="UP000009192">
    <property type="component" value="Unassembled WGS sequence"/>
</dbReference>
<name>A0A0Q9XLJ4_DROMO</name>
<evidence type="ECO:0000313" key="3">
    <source>
        <dbReference type="EMBL" id="KRG05207.1"/>
    </source>
</evidence>
<evidence type="ECO:0000256" key="2">
    <source>
        <dbReference type="SAM" id="SignalP"/>
    </source>
</evidence>
<evidence type="ECO:0000313" key="4">
    <source>
        <dbReference type="Proteomes" id="UP000009192"/>
    </source>
</evidence>